<dbReference type="Pfam" id="PF23666">
    <property type="entry name" value="Rcc01698_C"/>
    <property type="match status" value="1"/>
</dbReference>
<organism evidence="4 5">
    <name type="scientific">Phyllobacterium pellucidum</name>
    <dbReference type="NCBI Taxonomy" id="2740464"/>
    <lineage>
        <taxon>Bacteria</taxon>
        <taxon>Pseudomonadati</taxon>
        <taxon>Pseudomonadota</taxon>
        <taxon>Alphaproteobacteria</taxon>
        <taxon>Hyphomicrobiales</taxon>
        <taxon>Phyllobacteriaceae</taxon>
        <taxon>Phyllobacterium</taxon>
    </lineage>
</organism>
<protein>
    <submittedName>
        <fullName evidence="4">Glycoside hydrolase/phage tail family protein</fullName>
    </submittedName>
</protein>
<gene>
    <name evidence="4" type="ORF">HQ945_02850</name>
</gene>
<dbReference type="InterPro" id="IPR032876">
    <property type="entry name" value="J_dom"/>
</dbReference>
<dbReference type="GO" id="GO:0016787">
    <property type="term" value="F:hydrolase activity"/>
    <property type="evidence" value="ECO:0007669"/>
    <property type="project" value="UniProtKB-KW"/>
</dbReference>
<dbReference type="Pfam" id="PF13547">
    <property type="entry name" value="GTA_TIM"/>
    <property type="match status" value="1"/>
</dbReference>
<dbReference type="Proteomes" id="UP000550508">
    <property type="component" value="Unassembled WGS sequence"/>
</dbReference>
<evidence type="ECO:0000313" key="4">
    <source>
        <dbReference type="EMBL" id="NTS30182.1"/>
    </source>
</evidence>
<feature type="domain" description="Rcc01698-like C-terminal" evidence="3">
    <location>
        <begin position="1020"/>
        <end position="1119"/>
    </location>
</feature>
<proteinExistence type="predicted"/>
<evidence type="ECO:0000313" key="5">
    <source>
        <dbReference type="Proteomes" id="UP000550508"/>
    </source>
</evidence>
<name>A0A849VK99_9HYPH</name>
<sequence length="1281" mass="140194">MATIVLTTAAGWLLGQGTVAAAIGTAAASLGGYLIDQALFGERVETGRMSSMRPTVAEEGAGLPRLYGTARLPGTLVWATRFEEVKSDRRGSKGGPKVTEYSYFANFAIAVANGEISLIRRMWADGKEFDQTKCTMRVYKGSETQPSDPLIEAKQGAGNAPAYRGTAYVVFERMPVDEFGGRIPQFQFEVVRAVGAAARDLPAVALIPGATEFGLSPQPVTDEPSKGETRSLNRNCLRAQSDWQASMDELQALCPSLKHVAIVVPWFGTDLRAGECRIKPGVMERKARGESKPWGAGGIARSDAHLISRTAEGAAYGGTPSDASVIAAIIDAKARGLGVTLYPFIMLDIPDSNQLPDPYGGSRQATFPWRGRITCHPAPLRPATANRTANAAGQIAAFLGKAKDFSVKKGQVEFKGDADDWGYRRMILHMAHLAQLAGGVDAFLIGSELCGLTIVRDQSNGFPFVDGLRQLASDVRKVVGAGCKLTYAADWTEYFGHHPQDGSGDVYFHLDPLWAHPDINAVGIDNYMPLSDWRDEDYSVPGPDGFAAPYDVAALRSQIASGEGFDWYYASSTDRTTRKRTPITDGRGKPWIYRYKDIPSWWQNLHFNRIGGVESATPTAWRPMMKSVWLTELGCPAADKGPNQPNVFPDMKSSEGAFPYFSDHGRNDLAQNRYLRAHFSHWIAGGDGQMLDKERLYVWAWDTRPFPEFPLNRKLWADGGNWTTGHWLNGRLSGVALDELLSAILRDFGATNFDTSAVDGFVSGYVIDEPTSVRAALEPLLTLFGIDAFEDGGRLIFRSSSRLSGEAALIDELVEQEDSGPVKWRLDELMDQPSRVEIAYRDPLLDFQGAVAFAERPDGKGTENLTFAGMIDEGQAVSLAEERLQARRAARRSLVCELPWKHAALKPGDKIRLPGENAASVFVVTSFEDGGTRRVAARAMSRHVRYPVKADLPAAPVAGSVMIVGKPHFELIDLPMWPGIEKPADQFRIAALAKPWRGVSAFASPELSGFEARAKLTDPAIMGELTVPFSVSGESGRLIYGQFLEVHLHSSELRSITLSQMLNGGNTALLATAGGHWEMLQFQNAEEVESDRWRLSGLLRGQCGTEREAREARPAGTTLILLDRAVAPIGLKPQEAGLTLNWRIGASGEEFTDQFYTTVAATAGLRALQPLEPVHLQTSLEANGDLRFRWIRRGRIDADSWLAADIPLGEEREAYRIEIRLGERVVRSAEVAGPSWLYGLPQRRDDLGNPDADFDFYVAMISAVTGPSRQAHLAIRHKLLK</sequence>
<dbReference type="EMBL" id="JABUMX010000001">
    <property type="protein sequence ID" value="NTS30182.1"/>
    <property type="molecule type" value="Genomic_DNA"/>
</dbReference>
<accession>A0A849VK99</accession>
<dbReference type="CDD" id="cd19607">
    <property type="entry name" value="GTA_TIM-barrel-like"/>
    <property type="match status" value="1"/>
</dbReference>
<dbReference type="RefSeq" id="WP_113282014.1">
    <property type="nucleotide sequence ID" value="NZ_JABUMX010000001.1"/>
</dbReference>
<keyword evidence="4" id="KW-0378">Hydrolase</keyword>
<reference evidence="4 5" key="1">
    <citation type="submission" date="2020-05" db="EMBL/GenBank/DDBJ databases">
        <authorList>
            <person name="Kim M.K."/>
        </authorList>
    </citation>
    <scope>NUCLEOTIDE SEQUENCE [LARGE SCALE GENOMIC DNA]</scope>
    <source>
        <strain evidence="4 5">BT25</strain>
    </source>
</reference>
<evidence type="ECO:0000259" key="2">
    <source>
        <dbReference type="Pfam" id="PF13550"/>
    </source>
</evidence>
<feature type="domain" description="GTA TIM-barrel-like" evidence="1">
    <location>
        <begin position="421"/>
        <end position="710"/>
    </location>
</feature>
<dbReference type="InterPro" id="IPR056490">
    <property type="entry name" value="Rcc01698_C"/>
</dbReference>
<dbReference type="Gene3D" id="3.20.20.80">
    <property type="entry name" value="Glycosidases"/>
    <property type="match status" value="1"/>
</dbReference>
<evidence type="ECO:0000259" key="3">
    <source>
        <dbReference type="Pfam" id="PF23666"/>
    </source>
</evidence>
<comment type="caution">
    <text evidence="4">The sequence shown here is derived from an EMBL/GenBank/DDBJ whole genome shotgun (WGS) entry which is preliminary data.</text>
</comment>
<evidence type="ECO:0000259" key="1">
    <source>
        <dbReference type="Pfam" id="PF13547"/>
    </source>
</evidence>
<dbReference type="InterPro" id="IPR025195">
    <property type="entry name" value="GTA_TIM_dom"/>
</dbReference>
<keyword evidence="5" id="KW-1185">Reference proteome</keyword>
<dbReference type="Pfam" id="PF13550">
    <property type="entry name" value="Phage-tail_3"/>
    <property type="match status" value="1"/>
</dbReference>
<feature type="domain" description="Tip attachment protein J" evidence="2">
    <location>
        <begin position="768"/>
        <end position="926"/>
    </location>
</feature>